<dbReference type="NCBIfam" id="NF002077">
    <property type="entry name" value="PRK00913.2-4"/>
    <property type="match status" value="1"/>
</dbReference>
<evidence type="ECO:0000313" key="10">
    <source>
        <dbReference type="EMBL" id="MCL6677863.1"/>
    </source>
</evidence>
<dbReference type="HAMAP" id="MF_00181">
    <property type="entry name" value="Cytosol_peptidase_M17"/>
    <property type="match status" value="1"/>
</dbReference>
<dbReference type="PRINTS" id="PR00481">
    <property type="entry name" value="LAMNOPPTDASE"/>
</dbReference>
<feature type="binding site" evidence="8">
    <location>
        <position position="253"/>
    </location>
    <ligand>
        <name>Mn(2+)</name>
        <dbReference type="ChEBI" id="CHEBI:29035"/>
        <label>2</label>
    </ligand>
</feature>
<dbReference type="Gene3D" id="3.40.630.10">
    <property type="entry name" value="Zn peptidases"/>
    <property type="match status" value="1"/>
</dbReference>
<evidence type="ECO:0000256" key="7">
    <source>
        <dbReference type="ARBA" id="ARBA00023211"/>
    </source>
</evidence>
<feature type="binding site" evidence="8">
    <location>
        <position position="337"/>
    </location>
    <ligand>
        <name>Mn(2+)</name>
        <dbReference type="ChEBI" id="CHEBI:29035"/>
        <label>1</label>
    </ligand>
</feature>
<keyword evidence="11" id="KW-1185">Reference proteome</keyword>
<dbReference type="Gene3D" id="3.40.220.10">
    <property type="entry name" value="Leucine Aminopeptidase, subunit E, domain 1"/>
    <property type="match status" value="1"/>
</dbReference>
<comment type="caution">
    <text evidence="10">The sequence shown here is derived from an EMBL/GenBank/DDBJ whole genome shotgun (WGS) entry which is preliminary data.</text>
</comment>
<dbReference type="SUPFAM" id="SSF52949">
    <property type="entry name" value="Macro domain-like"/>
    <property type="match status" value="1"/>
</dbReference>
<feature type="active site" evidence="8">
    <location>
        <position position="265"/>
    </location>
</feature>
<comment type="catalytic activity">
    <reaction evidence="1 8">
        <text>Release of an N-terminal amino acid, Xaa-|-Yaa-, in which Xaa is preferably Leu, but may be other amino acids including Pro although not Arg or Lys, and Yaa may be Pro. Amino acid amides and methyl esters are also readily hydrolyzed, but rates on arylamides are exceedingly low.</text>
        <dbReference type="EC" id="3.4.11.1"/>
    </reaction>
</comment>
<dbReference type="InterPro" id="IPR008283">
    <property type="entry name" value="Peptidase_M17_N"/>
</dbReference>
<sequence length="488" mass="51785">MKIEFAVSRPDGDYALVIPSAGKARPAASSIGDKGKVEAALERQRFDGDLGSAAEVFIDDGGTTRRLLVVGTGGDSTPQDSAEKLGGTAVARLLKSGETRAVIDLTGLNYDADSAARVALAAALRSWRYDRYHTKLKDKHKPTLKSVTVVGAGDGAADRWKNRWQPLVDGIDLTRSLVTEPANIIYPESFVDRCRDLVKLGIEMDVLDGKQMKELGMGALLGVAQGSVRDGRLLVLRWNGGKEGETPTAFVGKGVTFDTGGISIKPAAGMESMKWDMGGAGAVVGAMKALALRKAKANIIGVCGLVENMPGGNAQRPGDVVTTMSGQTVEVINTDAEGRLVLADAITYVQRKYRPATVIDLATLTGAILVSLGHEFAGLFTPDDELAGKLLDAAKESGDKLWRMPLAEPFDRLIDSQIADVKNVGPREGGSITAAQFIKRFVEDGVKWAHLDIAGMAWSDKPSSTYDKGATGFGVRLIDQFVAANLEA</sequence>
<reference evidence="10" key="1">
    <citation type="submission" date="2022-05" db="EMBL/GenBank/DDBJ databases">
        <authorList>
            <person name="Jo J.-H."/>
            <person name="Im W.-T."/>
        </authorList>
    </citation>
    <scope>NUCLEOTIDE SEQUENCE</scope>
    <source>
        <strain evidence="10">RG327</strain>
    </source>
</reference>
<comment type="catalytic activity">
    <reaction evidence="2 8">
        <text>Release of an N-terminal amino acid, preferentially leucine, but not glutamic or aspartic acids.</text>
        <dbReference type="EC" id="3.4.11.10"/>
    </reaction>
</comment>
<dbReference type="CDD" id="cd00433">
    <property type="entry name" value="Peptidase_M17"/>
    <property type="match status" value="1"/>
</dbReference>
<evidence type="ECO:0000256" key="3">
    <source>
        <dbReference type="ARBA" id="ARBA00009528"/>
    </source>
</evidence>
<keyword evidence="7 8" id="KW-0464">Manganese</keyword>
<evidence type="ECO:0000256" key="4">
    <source>
        <dbReference type="ARBA" id="ARBA00022438"/>
    </source>
</evidence>
<name>A0ABT0RC94_9SPHN</name>
<organism evidence="10 11">
    <name type="scientific">Sphingomonas anseongensis</name>
    <dbReference type="NCBI Taxonomy" id="2908207"/>
    <lineage>
        <taxon>Bacteria</taxon>
        <taxon>Pseudomonadati</taxon>
        <taxon>Pseudomonadota</taxon>
        <taxon>Alphaproteobacteria</taxon>
        <taxon>Sphingomonadales</taxon>
        <taxon>Sphingomonadaceae</taxon>
        <taxon>Sphingomonas</taxon>
    </lineage>
</organism>
<dbReference type="Pfam" id="PF00883">
    <property type="entry name" value="Peptidase_M17"/>
    <property type="match status" value="1"/>
</dbReference>
<dbReference type="EMBL" id="JAMGBC010000001">
    <property type="protein sequence ID" value="MCL6677863.1"/>
    <property type="molecule type" value="Genomic_DNA"/>
</dbReference>
<dbReference type="NCBIfam" id="NF002075">
    <property type="entry name" value="PRK00913.2-2"/>
    <property type="match status" value="1"/>
</dbReference>
<proteinExistence type="inferred from homology"/>
<gene>
    <name evidence="8" type="primary">pepA</name>
    <name evidence="10" type="ORF">LZ519_00795</name>
</gene>
<dbReference type="PROSITE" id="PS00631">
    <property type="entry name" value="CYTOSOL_AP"/>
    <property type="match status" value="1"/>
</dbReference>
<feature type="binding site" evidence="8">
    <location>
        <position position="258"/>
    </location>
    <ligand>
        <name>Mn(2+)</name>
        <dbReference type="ChEBI" id="CHEBI:29035"/>
        <label>1</label>
    </ligand>
</feature>
<feature type="binding site" evidence="8">
    <location>
        <position position="337"/>
    </location>
    <ligand>
        <name>Mn(2+)</name>
        <dbReference type="ChEBI" id="CHEBI:29035"/>
        <label>2</label>
    </ligand>
</feature>
<dbReference type="InterPro" id="IPR000819">
    <property type="entry name" value="Peptidase_M17_C"/>
</dbReference>
<evidence type="ECO:0000256" key="6">
    <source>
        <dbReference type="ARBA" id="ARBA00022801"/>
    </source>
</evidence>
<dbReference type="Proteomes" id="UP001165343">
    <property type="component" value="Unassembled WGS sequence"/>
</dbReference>
<dbReference type="GO" id="GO:0004177">
    <property type="term" value="F:aminopeptidase activity"/>
    <property type="evidence" value="ECO:0007669"/>
    <property type="project" value="UniProtKB-KW"/>
</dbReference>
<dbReference type="Pfam" id="PF02789">
    <property type="entry name" value="Peptidase_M17_N"/>
    <property type="match status" value="1"/>
</dbReference>
<feature type="domain" description="Cytosol aminopeptidase" evidence="9">
    <location>
        <begin position="333"/>
        <end position="340"/>
    </location>
</feature>
<feature type="binding site" evidence="8">
    <location>
        <position position="276"/>
    </location>
    <ligand>
        <name>Mn(2+)</name>
        <dbReference type="ChEBI" id="CHEBI:29035"/>
        <label>2</label>
    </ligand>
</feature>
<comment type="function">
    <text evidence="8">Presumably involved in the processing and regular turnover of intracellular proteins. Catalyzes the removal of unsubstituted N-terminal amino acids from various peptides.</text>
</comment>
<dbReference type="SUPFAM" id="SSF53187">
    <property type="entry name" value="Zn-dependent exopeptidases"/>
    <property type="match status" value="1"/>
</dbReference>
<keyword evidence="4 8" id="KW-0031">Aminopeptidase</keyword>
<dbReference type="EC" id="3.4.11.10" evidence="8"/>
<comment type="subcellular location">
    <subcellularLocation>
        <location evidence="8">Cytoplasm</location>
    </subcellularLocation>
</comment>
<dbReference type="InterPro" id="IPR011356">
    <property type="entry name" value="Leucine_aapep/pepB"/>
</dbReference>
<accession>A0ABT0RC94</accession>
<keyword evidence="8" id="KW-0479">Metal-binding</keyword>
<evidence type="ECO:0000256" key="8">
    <source>
        <dbReference type="HAMAP-Rule" id="MF_00181"/>
    </source>
</evidence>
<keyword evidence="6 8" id="KW-0378">Hydrolase</keyword>
<evidence type="ECO:0000259" key="9">
    <source>
        <dbReference type="PROSITE" id="PS00631"/>
    </source>
</evidence>
<evidence type="ECO:0000256" key="1">
    <source>
        <dbReference type="ARBA" id="ARBA00000135"/>
    </source>
</evidence>
<evidence type="ECO:0000256" key="2">
    <source>
        <dbReference type="ARBA" id="ARBA00000967"/>
    </source>
</evidence>
<dbReference type="InterPro" id="IPR023042">
    <property type="entry name" value="Peptidase_M17_leu_NH2_pept"/>
</dbReference>
<dbReference type="InterPro" id="IPR043472">
    <property type="entry name" value="Macro_dom-like"/>
</dbReference>
<comment type="cofactor">
    <cofactor evidence="8">
        <name>Mn(2+)</name>
        <dbReference type="ChEBI" id="CHEBI:29035"/>
    </cofactor>
    <text evidence="8">Binds 2 manganese ions per subunit.</text>
</comment>
<dbReference type="NCBIfam" id="NF002074">
    <property type="entry name" value="PRK00913.1-4"/>
    <property type="match status" value="1"/>
</dbReference>
<dbReference type="EC" id="3.4.11.1" evidence="8"/>
<dbReference type="PANTHER" id="PTHR11963">
    <property type="entry name" value="LEUCINE AMINOPEPTIDASE-RELATED"/>
    <property type="match status" value="1"/>
</dbReference>
<feature type="binding site" evidence="8">
    <location>
        <position position="335"/>
    </location>
    <ligand>
        <name>Mn(2+)</name>
        <dbReference type="ChEBI" id="CHEBI:29035"/>
        <label>1</label>
    </ligand>
</feature>
<evidence type="ECO:0000313" key="11">
    <source>
        <dbReference type="Proteomes" id="UP001165343"/>
    </source>
</evidence>
<dbReference type="PANTHER" id="PTHR11963:SF23">
    <property type="entry name" value="CYTOSOL AMINOPEPTIDASE"/>
    <property type="match status" value="1"/>
</dbReference>
<feature type="binding site" evidence="8">
    <location>
        <position position="258"/>
    </location>
    <ligand>
        <name>Mn(2+)</name>
        <dbReference type="ChEBI" id="CHEBI:29035"/>
        <label>2</label>
    </ligand>
</feature>
<protein>
    <recommendedName>
        <fullName evidence="8">Probable cytosol aminopeptidase</fullName>
        <ecNumber evidence="8">3.4.11.1</ecNumber>
    </recommendedName>
    <alternativeName>
        <fullName evidence="8">Leucine aminopeptidase</fullName>
        <shortName evidence="8">LAP</shortName>
        <ecNumber evidence="8">3.4.11.10</ecNumber>
    </alternativeName>
    <alternativeName>
        <fullName evidence="8">Leucyl aminopeptidase</fullName>
    </alternativeName>
</protein>
<keyword evidence="8" id="KW-0963">Cytoplasm</keyword>
<evidence type="ECO:0000256" key="5">
    <source>
        <dbReference type="ARBA" id="ARBA00022670"/>
    </source>
</evidence>
<comment type="similarity">
    <text evidence="3 8">Belongs to the peptidase M17 family.</text>
</comment>
<feature type="active site" evidence="8">
    <location>
        <position position="339"/>
    </location>
</feature>
<dbReference type="RefSeq" id="WP_249866850.1">
    <property type="nucleotide sequence ID" value="NZ_JAMGBC010000001.1"/>
</dbReference>
<keyword evidence="5 8" id="KW-0645">Protease</keyword>